<dbReference type="PANTHER" id="PTHR30606">
    <property type="entry name" value="LIPID A BIOSYNTHESIS LAUROYL ACYLTRANSFERASE"/>
    <property type="match status" value="1"/>
</dbReference>
<evidence type="ECO:0000256" key="7">
    <source>
        <dbReference type="SAM" id="MobiDB-lite"/>
    </source>
</evidence>
<evidence type="ECO:0000256" key="4">
    <source>
        <dbReference type="ARBA" id="ARBA00022679"/>
    </source>
</evidence>
<dbReference type="InterPro" id="IPR004960">
    <property type="entry name" value="LipA_acyltrans"/>
</dbReference>
<accession>F7NG76</accession>
<organism evidence="8 9">
    <name type="scientific">Acetonema longum DSM 6540</name>
    <dbReference type="NCBI Taxonomy" id="1009370"/>
    <lineage>
        <taxon>Bacteria</taxon>
        <taxon>Bacillati</taxon>
        <taxon>Bacillota</taxon>
        <taxon>Negativicutes</taxon>
        <taxon>Acetonemataceae</taxon>
        <taxon>Acetonema</taxon>
    </lineage>
</organism>
<comment type="caution">
    <text evidence="8">The sequence shown here is derived from an EMBL/GenBank/DDBJ whole genome shotgun (WGS) entry which is preliminary data.</text>
</comment>
<dbReference type="EMBL" id="AFGF01000040">
    <property type="protein sequence ID" value="EGO64994.1"/>
    <property type="molecule type" value="Genomic_DNA"/>
</dbReference>
<keyword evidence="5" id="KW-0472">Membrane</keyword>
<dbReference type="RefSeq" id="WP_004093527.1">
    <property type="nucleotide sequence ID" value="NZ_AFGF01000040.1"/>
</dbReference>
<evidence type="ECO:0000256" key="3">
    <source>
        <dbReference type="ARBA" id="ARBA00022519"/>
    </source>
</evidence>
<evidence type="ECO:0000256" key="6">
    <source>
        <dbReference type="ARBA" id="ARBA00023315"/>
    </source>
</evidence>
<evidence type="ECO:0000313" key="8">
    <source>
        <dbReference type="EMBL" id="EGO64994.1"/>
    </source>
</evidence>
<dbReference type="PANTHER" id="PTHR30606:SF10">
    <property type="entry name" value="PHOSPHATIDYLINOSITOL MANNOSIDE ACYLTRANSFERASE"/>
    <property type="match status" value="1"/>
</dbReference>
<dbReference type="eggNOG" id="COG1560">
    <property type="taxonomic scope" value="Bacteria"/>
</dbReference>
<reference evidence="8 9" key="1">
    <citation type="journal article" date="2011" name="EMBO J.">
        <title>Structural diversity of bacterial flagellar motors.</title>
        <authorList>
            <person name="Chen S."/>
            <person name="Beeby M."/>
            <person name="Murphy G.E."/>
            <person name="Leadbetter J.R."/>
            <person name="Hendrixson D.R."/>
            <person name="Briegel A."/>
            <person name="Li Z."/>
            <person name="Shi J."/>
            <person name="Tocheva E.I."/>
            <person name="Muller A."/>
            <person name="Dobro M.J."/>
            <person name="Jensen G.J."/>
        </authorList>
    </citation>
    <scope>NUCLEOTIDE SEQUENCE [LARGE SCALE GENOMIC DNA]</scope>
    <source>
        <strain evidence="8 9">DSM 6540</strain>
    </source>
</reference>
<comment type="subcellular location">
    <subcellularLocation>
        <location evidence="1">Cell inner membrane</location>
    </subcellularLocation>
</comment>
<dbReference type="GO" id="GO:0005886">
    <property type="term" value="C:plasma membrane"/>
    <property type="evidence" value="ECO:0007669"/>
    <property type="project" value="UniProtKB-SubCell"/>
</dbReference>
<dbReference type="GO" id="GO:0009247">
    <property type="term" value="P:glycolipid biosynthetic process"/>
    <property type="evidence" value="ECO:0007669"/>
    <property type="project" value="UniProtKB-ARBA"/>
</dbReference>
<dbReference type="GO" id="GO:0016746">
    <property type="term" value="F:acyltransferase activity"/>
    <property type="evidence" value="ECO:0007669"/>
    <property type="project" value="UniProtKB-KW"/>
</dbReference>
<dbReference type="PIRSF" id="PIRSF026649">
    <property type="entry name" value="MsbB"/>
    <property type="match status" value="1"/>
</dbReference>
<keyword evidence="2" id="KW-1003">Cell membrane</keyword>
<dbReference type="OrthoDB" id="9801955at2"/>
<keyword evidence="6 8" id="KW-0012">Acyltransferase</keyword>
<evidence type="ECO:0000256" key="5">
    <source>
        <dbReference type="ARBA" id="ARBA00023136"/>
    </source>
</evidence>
<dbReference type="STRING" id="1009370.ALO_05313"/>
<proteinExistence type="predicted"/>
<evidence type="ECO:0000313" key="9">
    <source>
        <dbReference type="Proteomes" id="UP000003240"/>
    </source>
</evidence>
<dbReference type="AlphaFoldDB" id="F7NG76"/>
<feature type="region of interest" description="Disordered" evidence="7">
    <location>
        <begin position="293"/>
        <end position="313"/>
    </location>
</feature>
<keyword evidence="3" id="KW-0997">Cell inner membrane</keyword>
<gene>
    <name evidence="8" type="ORF">ALO_05313</name>
</gene>
<evidence type="ECO:0000256" key="1">
    <source>
        <dbReference type="ARBA" id="ARBA00004533"/>
    </source>
</evidence>
<dbReference type="Pfam" id="PF03279">
    <property type="entry name" value="Lip_A_acyltrans"/>
    <property type="match status" value="1"/>
</dbReference>
<evidence type="ECO:0000256" key="2">
    <source>
        <dbReference type="ARBA" id="ARBA00022475"/>
    </source>
</evidence>
<dbReference type="Proteomes" id="UP000003240">
    <property type="component" value="Unassembled WGS sequence"/>
</dbReference>
<keyword evidence="4 8" id="KW-0808">Transferase</keyword>
<dbReference type="CDD" id="cd07984">
    <property type="entry name" value="LPLAT_LABLAT-like"/>
    <property type="match status" value="1"/>
</dbReference>
<protein>
    <submittedName>
        <fullName evidence="8">Lipid A biosynthesis acyltransferase</fullName>
    </submittedName>
</protein>
<keyword evidence="9" id="KW-1185">Reference proteome</keyword>
<name>F7NG76_9FIRM</name>
<sequence>MKGFVQYHILKILSHLISFLPYSLICRIGRGIGRLYFRVAGGQRERGIEQAMHSLEIPYNEARGLIREVFCNLGQTLMEVLYIPALARKDISRYVSIEGLPYLEEALNAGRGVVLLTAHMGNWEWLGAALAHTGLPITTIVKPQPNAQYTRILNEYRRQVGLEVFNRGSTEIVKAARALKQGKALGFLADLDGGTEGIFVDFFGSPASTPVGPALFAKKFNSAIIPVYAYHLPGGGHRVVIEPPLSYEHCVDPEQEILQNTVKMTRTIENAIRKHPSEWLWFLRRWHTPEDNGKKRSFIDRRPSHTAADPAIR</sequence>
<feature type="compositionally biased region" description="Basic and acidic residues" evidence="7">
    <location>
        <begin position="293"/>
        <end position="303"/>
    </location>
</feature>